<accession>E7QNI4</accession>
<evidence type="ECO:0000313" key="4">
    <source>
        <dbReference type="EMBL" id="SHK63207.1"/>
    </source>
</evidence>
<feature type="transmembrane region" description="Helical" evidence="2">
    <location>
        <begin position="71"/>
        <end position="89"/>
    </location>
</feature>
<proteinExistence type="predicted"/>
<evidence type="ECO:0000256" key="2">
    <source>
        <dbReference type="SAM" id="Phobius"/>
    </source>
</evidence>
<dbReference type="eggNOG" id="arCOG06372">
    <property type="taxonomic scope" value="Archaea"/>
</dbReference>
<feature type="compositionally biased region" description="Acidic residues" evidence="1">
    <location>
        <begin position="10"/>
        <end position="24"/>
    </location>
</feature>
<evidence type="ECO:0000313" key="3">
    <source>
        <dbReference type="EMBL" id="EFW94054.1"/>
    </source>
</evidence>
<dbReference type="Proteomes" id="UP000184203">
    <property type="component" value="Unassembled WGS sequence"/>
</dbReference>
<keyword evidence="2" id="KW-0812">Transmembrane</keyword>
<feature type="transmembrane region" description="Helical" evidence="2">
    <location>
        <begin position="43"/>
        <end position="65"/>
    </location>
</feature>
<name>E7QNI4_HALPU</name>
<evidence type="ECO:0000313" key="5">
    <source>
        <dbReference type="Proteomes" id="UP000003751"/>
    </source>
</evidence>
<reference evidence="6" key="2">
    <citation type="submission" date="2016-11" db="EMBL/GenBank/DDBJ databases">
        <authorList>
            <person name="Varghese N."/>
            <person name="Submissions S."/>
        </authorList>
    </citation>
    <scope>NUCLEOTIDE SEQUENCE [LARGE SCALE GENOMIC DNA]</scope>
    <source>
        <strain evidence="6">DX253</strain>
    </source>
</reference>
<evidence type="ECO:0000313" key="6">
    <source>
        <dbReference type="Proteomes" id="UP000184203"/>
    </source>
</evidence>
<feature type="transmembrane region" description="Helical" evidence="2">
    <location>
        <begin position="101"/>
        <end position="119"/>
    </location>
</feature>
<organism evidence="3 5">
    <name type="scientific">Haladaptatus paucihalophilus DX253</name>
    <dbReference type="NCBI Taxonomy" id="797209"/>
    <lineage>
        <taxon>Archaea</taxon>
        <taxon>Methanobacteriati</taxon>
        <taxon>Methanobacteriota</taxon>
        <taxon>Stenosarchaea group</taxon>
        <taxon>Halobacteria</taxon>
        <taxon>Halobacteriales</taxon>
        <taxon>Haladaptataceae</taxon>
        <taxon>Haladaptatus</taxon>
    </lineage>
</organism>
<protein>
    <submittedName>
        <fullName evidence="3">Uncharacterized protein</fullName>
    </submittedName>
</protein>
<dbReference type="RefSeq" id="WP_007976836.1">
    <property type="nucleotide sequence ID" value="NZ_AEMG01000002.1"/>
</dbReference>
<reference evidence="4" key="3">
    <citation type="submission" date="2016-11" db="EMBL/GenBank/DDBJ databases">
        <authorList>
            <person name="Jaros S."/>
            <person name="Januszkiewicz K."/>
            <person name="Wedrychowicz H."/>
        </authorList>
    </citation>
    <scope>NUCLEOTIDE SEQUENCE [LARGE SCALE GENOMIC DNA]</scope>
    <source>
        <strain evidence="4">DX253</strain>
    </source>
</reference>
<dbReference type="PATRIC" id="fig|797209.4.peg.561"/>
<dbReference type="OrthoDB" id="242095at2157"/>
<keyword evidence="6" id="KW-1185">Reference proteome</keyword>
<evidence type="ECO:0000256" key="1">
    <source>
        <dbReference type="SAM" id="MobiDB-lite"/>
    </source>
</evidence>
<keyword evidence="2" id="KW-1133">Transmembrane helix</keyword>
<dbReference type="Proteomes" id="UP000003751">
    <property type="component" value="Unassembled WGS sequence"/>
</dbReference>
<dbReference type="EMBL" id="AEMG01000002">
    <property type="protein sequence ID" value="EFW94054.1"/>
    <property type="molecule type" value="Genomic_DNA"/>
</dbReference>
<sequence>MTQRTRTREADDDISDLLSDIDGDSEQRTGGSESRRSRAKKRVGNLFSVRYFGLATVVLTVAMFFGGVIPFIGGLTGLIAMFAVSFLLGALTSESKIAETALAGAVAGGLTFALKHIVALTVGGFPVAAIGLVSGLLVAGLGAYFGGDLRDGLTRDL</sequence>
<dbReference type="EMBL" id="FRAN01000002">
    <property type="protein sequence ID" value="SHK63207.1"/>
    <property type="molecule type" value="Genomic_DNA"/>
</dbReference>
<feature type="transmembrane region" description="Helical" evidence="2">
    <location>
        <begin position="125"/>
        <end position="145"/>
    </location>
</feature>
<gene>
    <name evidence="4" type="ORF">SAMN05444342_1913</name>
    <name evidence="3" type="ORF">ZOD2009_02885</name>
</gene>
<dbReference type="AlphaFoldDB" id="E7QNI4"/>
<dbReference type="STRING" id="797209.GCA_000376445_01641"/>
<reference evidence="3 5" key="1">
    <citation type="journal article" date="2014" name="ISME J.">
        <title>Trehalose/2-sulfotrehalose biosynthesis and glycine-betaine uptake are widely spread mechanisms for osmoadaptation in the Halobacteriales.</title>
        <authorList>
            <person name="Youssef N.H."/>
            <person name="Savage-Ashlock K.N."/>
            <person name="McCully A.L."/>
            <person name="Luedtke B."/>
            <person name="Shaw E.I."/>
            <person name="Hoff W.D."/>
            <person name="Elshahed M.S."/>
        </authorList>
    </citation>
    <scope>NUCLEOTIDE SEQUENCE [LARGE SCALE GENOMIC DNA]</scope>
    <source>
        <strain evidence="3 5">DX253</strain>
    </source>
</reference>
<feature type="region of interest" description="Disordered" evidence="1">
    <location>
        <begin position="1"/>
        <end position="37"/>
    </location>
</feature>
<keyword evidence="2" id="KW-0472">Membrane</keyword>